<dbReference type="Proteomes" id="UP000628448">
    <property type="component" value="Unassembled WGS sequence"/>
</dbReference>
<name>A0A931GX05_9BACT</name>
<gene>
    <name evidence="1" type="ORF">I5907_12640</name>
</gene>
<reference evidence="1" key="1">
    <citation type="submission" date="2020-11" db="EMBL/GenBank/DDBJ databases">
        <title>Bacterial whole genome sequence for Panacibacter sp. DH6.</title>
        <authorList>
            <person name="Le V."/>
            <person name="Ko S."/>
            <person name="Ahn C.-Y."/>
            <person name="Oh H.-M."/>
        </authorList>
    </citation>
    <scope>NUCLEOTIDE SEQUENCE</scope>
    <source>
        <strain evidence="1">DH6</strain>
    </source>
</reference>
<sequence>MTIETFKQLSMHEKLAELRHNGELLGPYERNDANGGPKTPGDIYSLFDFFVYLSEDETIVVPSRRNPLPAE</sequence>
<dbReference type="EMBL" id="JADWYR010000002">
    <property type="protein sequence ID" value="MBG9377083.1"/>
    <property type="molecule type" value="Genomic_DNA"/>
</dbReference>
<accession>A0A931GX05</accession>
<evidence type="ECO:0000313" key="2">
    <source>
        <dbReference type="Proteomes" id="UP000628448"/>
    </source>
</evidence>
<dbReference type="RefSeq" id="WP_196991184.1">
    <property type="nucleotide sequence ID" value="NZ_JADWYR010000002.1"/>
</dbReference>
<proteinExistence type="predicted"/>
<keyword evidence="2" id="KW-1185">Reference proteome</keyword>
<comment type="caution">
    <text evidence="1">The sequence shown here is derived from an EMBL/GenBank/DDBJ whole genome shotgun (WGS) entry which is preliminary data.</text>
</comment>
<organism evidence="1 2">
    <name type="scientific">Panacibacter microcysteis</name>
    <dbReference type="NCBI Taxonomy" id="2793269"/>
    <lineage>
        <taxon>Bacteria</taxon>
        <taxon>Pseudomonadati</taxon>
        <taxon>Bacteroidota</taxon>
        <taxon>Chitinophagia</taxon>
        <taxon>Chitinophagales</taxon>
        <taxon>Chitinophagaceae</taxon>
        <taxon>Panacibacter</taxon>
    </lineage>
</organism>
<dbReference type="AlphaFoldDB" id="A0A931GX05"/>
<evidence type="ECO:0000313" key="1">
    <source>
        <dbReference type="EMBL" id="MBG9377083.1"/>
    </source>
</evidence>
<protein>
    <submittedName>
        <fullName evidence="1">Uncharacterized protein</fullName>
    </submittedName>
</protein>